<organism evidence="5 6">
    <name type="scientific">Streptomyces himalayensis subsp. himalayensis</name>
    <dbReference type="NCBI Taxonomy" id="2756131"/>
    <lineage>
        <taxon>Bacteria</taxon>
        <taxon>Bacillati</taxon>
        <taxon>Actinomycetota</taxon>
        <taxon>Actinomycetes</taxon>
        <taxon>Kitasatosporales</taxon>
        <taxon>Streptomycetaceae</taxon>
        <taxon>Streptomyces</taxon>
        <taxon>Streptomyces himalayensis</taxon>
    </lineage>
</organism>
<dbReference type="InterPro" id="IPR036890">
    <property type="entry name" value="HATPase_C_sf"/>
</dbReference>
<dbReference type="CDD" id="cd00130">
    <property type="entry name" value="PAS"/>
    <property type="match status" value="2"/>
</dbReference>
<dbReference type="InterPro" id="IPR036457">
    <property type="entry name" value="PPM-type-like_dom_sf"/>
</dbReference>
<reference evidence="5 6" key="1">
    <citation type="submission" date="2020-07" db="EMBL/GenBank/DDBJ databases">
        <title>Streptomyces isolated from Indian soil.</title>
        <authorList>
            <person name="Mandal S."/>
            <person name="Maiti P.K."/>
        </authorList>
    </citation>
    <scope>NUCLEOTIDE SEQUENCE [LARGE SCALE GENOMIC DNA]</scope>
    <source>
        <strain evidence="5 6">PSKA28</strain>
    </source>
</reference>
<dbReference type="CDD" id="cd16936">
    <property type="entry name" value="HATPase_RsbW-like"/>
    <property type="match status" value="1"/>
</dbReference>
<dbReference type="SUPFAM" id="SSF55874">
    <property type="entry name" value="ATPase domain of HSP90 chaperone/DNA topoisomerase II/histidine kinase"/>
    <property type="match status" value="1"/>
</dbReference>
<dbReference type="PROSITE" id="PS50112">
    <property type="entry name" value="PAS"/>
    <property type="match status" value="1"/>
</dbReference>
<dbReference type="InterPro" id="IPR003018">
    <property type="entry name" value="GAF"/>
</dbReference>
<evidence type="ECO:0000259" key="4">
    <source>
        <dbReference type="PROSITE" id="PS50113"/>
    </source>
</evidence>
<dbReference type="GO" id="GO:0016791">
    <property type="term" value="F:phosphatase activity"/>
    <property type="evidence" value="ECO:0007669"/>
    <property type="project" value="TreeGrafter"/>
</dbReference>
<proteinExistence type="predicted"/>
<dbReference type="InterPro" id="IPR052016">
    <property type="entry name" value="Bact_Sigma-Reg"/>
</dbReference>
<feature type="region of interest" description="Disordered" evidence="2">
    <location>
        <begin position="111"/>
        <end position="147"/>
    </location>
</feature>
<dbReference type="Pfam" id="PF07228">
    <property type="entry name" value="SpoIIE"/>
    <property type="match status" value="1"/>
</dbReference>
<accession>A0A7W0DHB9</accession>
<dbReference type="SMART" id="SM00091">
    <property type="entry name" value="PAS"/>
    <property type="match status" value="2"/>
</dbReference>
<dbReference type="Pfam" id="PF13426">
    <property type="entry name" value="PAS_9"/>
    <property type="match status" value="1"/>
</dbReference>
<protein>
    <submittedName>
        <fullName evidence="5">SpoIIE family protein phosphatase</fullName>
    </submittedName>
</protein>
<dbReference type="Gene3D" id="3.30.450.40">
    <property type="match status" value="1"/>
</dbReference>
<dbReference type="Gene3D" id="3.30.565.10">
    <property type="entry name" value="Histidine kinase-like ATPase, C-terminal domain"/>
    <property type="match status" value="1"/>
</dbReference>
<dbReference type="FunFam" id="3.60.40.10:FF:000031">
    <property type="entry name" value="PAS sensor protein"/>
    <property type="match status" value="1"/>
</dbReference>
<evidence type="ECO:0000256" key="2">
    <source>
        <dbReference type="SAM" id="MobiDB-lite"/>
    </source>
</evidence>
<sequence length="851" mass="92118">MTGSETAGRDDRAAWHEDLVDETATARATVDPQGRVTGWSEGARRLLGYESSEVVGRSAALLLADDPPAELPRSLAGLRRWSGTATLRHRDGHRLEVGLLAHRLLAHRRIRNQSQDQRQNQRQDQSQDPNQNRQQDRNQPPEQHSLDSEWLLVSPLTSPTGPSRSPGDDALVMWGFAQSACLMALYDTGLRLRRANADMERAIGLSEDAMRGLRLPEILADPQGDLTEERMRRALETGERQHLQIAVRLPFQDRASIWTTSLAPVRDAGGEIQGVLLSAHDTTEQHLARQRLALLNDASVRIGSTLDLTRTAQELADVAVPSLADFVTVDLLPAVEGSQNPLTGPPSSPVMLRRVACQSVLEGSPEATIEPGAVTTYPDRSPPAECLAVGRPLIREVTPDAIAEWESGHPDRAERVRRYGFHSVLAVPMEARGITLGVATFSRHRRPEPFETDDLPLAEEITARAAMCIDNARRYTTERSTSLILQSSLLPQRLPRQAAVDVASRYLPASGQTGVGGDWFDVIPLSGARVALVVGDVVGHGIQASATMGRLRTALRTLADVDLPPDELLTHLDDLVNRVSAEGDDSGSASDIGAIGATCLYAVYDPVSRCCTLARAAHPVPALATPDGIVEFLDVPAGPPLGLGGLPFECLEREIPEGSLLALYTDGLIEVRGRDVDEGIAALQDVLAHPAASLEGTCDAVLHTLLPGRPADDVALLLARTRALGANQVATWDVPPDPAAVAETRRRACRQLADWGLDEAVFVTELVVSELVTNAIRYAAPPIRLRLIHDRSLICEVSDASTTSPHLRRARTYDEGGRGLLLVAQLTQAWGTRQTHHGKTIWAEQALPVAV</sequence>
<dbReference type="Pfam" id="PF08448">
    <property type="entry name" value="PAS_4"/>
    <property type="match status" value="1"/>
</dbReference>
<dbReference type="Pfam" id="PF13581">
    <property type="entry name" value="HATPase_c_2"/>
    <property type="match status" value="1"/>
</dbReference>
<dbReference type="InterPro" id="IPR035965">
    <property type="entry name" value="PAS-like_dom_sf"/>
</dbReference>
<name>A0A7W0DHB9_9ACTN</name>
<dbReference type="SMART" id="SM00065">
    <property type="entry name" value="GAF"/>
    <property type="match status" value="1"/>
</dbReference>
<feature type="domain" description="PAS" evidence="3">
    <location>
        <begin position="12"/>
        <end position="58"/>
    </location>
</feature>
<dbReference type="FunFam" id="3.30.565.10:FF:000028">
    <property type="entry name" value="PAS sensor protein"/>
    <property type="match status" value="1"/>
</dbReference>
<gene>
    <name evidence="5" type="ORF">H1D24_04150</name>
</gene>
<dbReference type="PROSITE" id="PS50113">
    <property type="entry name" value="PAC"/>
    <property type="match status" value="1"/>
</dbReference>
<dbReference type="PANTHER" id="PTHR43156">
    <property type="entry name" value="STAGE II SPORULATION PROTEIN E-RELATED"/>
    <property type="match status" value="1"/>
</dbReference>
<feature type="domain" description="PAC" evidence="4">
    <location>
        <begin position="243"/>
        <end position="294"/>
    </location>
</feature>
<dbReference type="Pfam" id="PF01590">
    <property type="entry name" value="GAF"/>
    <property type="match status" value="1"/>
</dbReference>
<keyword evidence="1" id="KW-0378">Hydrolase</keyword>
<dbReference type="InterPro" id="IPR000014">
    <property type="entry name" value="PAS"/>
</dbReference>
<dbReference type="FunFam" id="3.30.450.40:FF:000035">
    <property type="entry name" value="PAS sensor protein"/>
    <property type="match status" value="1"/>
</dbReference>
<dbReference type="Gene3D" id="3.60.40.10">
    <property type="entry name" value="PPM-type phosphatase domain"/>
    <property type="match status" value="1"/>
</dbReference>
<dbReference type="SUPFAM" id="SSF55781">
    <property type="entry name" value="GAF domain-like"/>
    <property type="match status" value="1"/>
</dbReference>
<feature type="compositionally biased region" description="Low complexity" evidence="2">
    <location>
        <begin position="112"/>
        <end position="140"/>
    </location>
</feature>
<dbReference type="InterPro" id="IPR001932">
    <property type="entry name" value="PPM-type_phosphatase-like_dom"/>
</dbReference>
<evidence type="ECO:0000259" key="3">
    <source>
        <dbReference type="PROSITE" id="PS50112"/>
    </source>
</evidence>
<dbReference type="SUPFAM" id="SSF81606">
    <property type="entry name" value="PP2C-like"/>
    <property type="match status" value="1"/>
</dbReference>
<evidence type="ECO:0000256" key="1">
    <source>
        <dbReference type="ARBA" id="ARBA00022801"/>
    </source>
</evidence>
<dbReference type="InterPro" id="IPR000700">
    <property type="entry name" value="PAS-assoc_C"/>
</dbReference>
<evidence type="ECO:0000313" key="5">
    <source>
        <dbReference type="EMBL" id="MBA2945038.1"/>
    </source>
</evidence>
<evidence type="ECO:0000313" key="6">
    <source>
        <dbReference type="Proteomes" id="UP000545761"/>
    </source>
</evidence>
<dbReference type="SMART" id="SM00331">
    <property type="entry name" value="PP2C_SIG"/>
    <property type="match status" value="1"/>
</dbReference>
<dbReference type="Gene3D" id="3.30.450.20">
    <property type="entry name" value="PAS domain"/>
    <property type="match status" value="2"/>
</dbReference>
<dbReference type="Proteomes" id="UP000545761">
    <property type="component" value="Unassembled WGS sequence"/>
</dbReference>
<comment type="caution">
    <text evidence="5">The sequence shown here is derived from an EMBL/GenBank/DDBJ whole genome shotgun (WGS) entry which is preliminary data.</text>
</comment>
<dbReference type="AlphaFoldDB" id="A0A7W0DHB9"/>
<dbReference type="NCBIfam" id="TIGR00229">
    <property type="entry name" value="sensory_box"/>
    <property type="match status" value="2"/>
</dbReference>
<dbReference type="PANTHER" id="PTHR43156:SF2">
    <property type="entry name" value="STAGE II SPORULATION PROTEIN E"/>
    <property type="match status" value="1"/>
</dbReference>
<dbReference type="InterPro" id="IPR029016">
    <property type="entry name" value="GAF-like_dom_sf"/>
</dbReference>
<dbReference type="RefSeq" id="WP_181655988.1">
    <property type="nucleotide sequence ID" value="NZ_JACEHE010000002.1"/>
</dbReference>
<dbReference type="EMBL" id="JACEHE010000002">
    <property type="protein sequence ID" value="MBA2945038.1"/>
    <property type="molecule type" value="Genomic_DNA"/>
</dbReference>
<dbReference type="SUPFAM" id="SSF55785">
    <property type="entry name" value="PYP-like sensor domain (PAS domain)"/>
    <property type="match status" value="2"/>
</dbReference>
<dbReference type="InterPro" id="IPR013656">
    <property type="entry name" value="PAS_4"/>
</dbReference>
<dbReference type="InterPro" id="IPR003594">
    <property type="entry name" value="HATPase_dom"/>
</dbReference>